<dbReference type="FunFam" id="1.10.510.10:FF:000394">
    <property type="entry name" value="Serine/threonine-protein kinase HSL1"/>
    <property type="match status" value="1"/>
</dbReference>
<feature type="binding site" evidence="12">
    <location>
        <position position="55"/>
    </location>
    <ligand>
        <name>ATP</name>
        <dbReference type="ChEBI" id="CHEBI:30616"/>
    </ligand>
</feature>
<feature type="region of interest" description="Disordered" evidence="13">
    <location>
        <begin position="502"/>
        <end position="531"/>
    </location>
</feature>
<accession>A0A1G4KEU3</accession>
<dbReference type="PANTHER" id="PTHR24346">
    <property type="entry name" value="MAP/MICROTUBULE AFFINITY-REGULATING KINASE"/>
    <property type="match status" value="1"/>
</dbReference>
<dbReference type="EC" id="2.7.11.1" evidence="3"/>
<feature type="compositionally biased region" description="Polar residues" evidence="13">
    <location>
        <begin position="764"/>
        <end position="806"/>
    </location>
</feature>
<comment type="catalytic activity">
    <reaction evidence="11">
        <text>L-seryl-[protein] + ATP = O-phospho-L-seryl-[protein] + ADP + H(+)</text>
        <dbReference type="Rhea" id="RHEA:17989"/>
        <dbReference type="Rhea" id="RHEA-COMP:9863"/>
        <dbReference type="Rhea" id="RHEA-COMP:11604"/>
        <dbReference type="ChEBI" id="CHEBI:15378"/>
        <dbReference type="ChEBI" id="CHEBI:29999"/>
        <dbReference type="ChEBI" id="CHEBI:30616"/>
        <dbReference type="ChEBI" id="CHEBI:83421"/>
        <dbReference type="ChEBI" id="CHEBI:456216"/>
        <dbReference type="EC" id="2.7.11.1"/>
    </reaction>
</comment>
<dbReference type="Pfam" id="PF00069">
    <property type="entry name" value="Pkinase"/>
    <property type="match status" value="1"/>
</dbReference>
<dbReference type="InterPro" id="IPR008271">
    <property type="entry name" value="Ser/Thr_kinase_AS"/>
</dbReference>
<feature type="compositionally biased region" description="Basic residues" evidence="13">
    <location>
        <begin position="507"/>
        <end position="516"/>
    </location>
</feature>
<dbReference type="Proteomes" id="UP000189911">
    <property type="component" value="Chromosome G"/>
</dbReference>
<keyword evidence="4" id="KW-0723">Serine/threonine-protein kinase</keyword>
<dbReference type="PANTHER" id="PTHR24346:SF82">
    <property type="entry name" value="KP78A-RELATED"/>
    <property type="match status" value="1"/>
</dbReference>
<feature type="domain" description="KA1" evidence="15">
    <location>
        <begin position="1111"/>
        <end position="1160"/>
    </location>
</feature>
<feature type="compositionally biased region" description="Polar residues" evidence="13">
    <location>
        <begin position="377"/>
        <end position="406"/>
    </location>
</feature>
<evidence type="ECO:0000256" key="1">
    <source>
        <dbReference type="ARBA" id="ARBA00004266"/>
    </source>
</evidence>
<feature type="region of interest" description="Disordered" evidence="13">
    <location>
        <begin position="592"/>
        <end position="628"/>
    </location>
</feature>
<dbReference type="PROSITE" id="PS00107">
    <property type="entry name" value="PROTEIN_KINASE_ATP"/>
    <property type="match status" value="1"/>
</dbReference>
<comment type="catalytic activity">
    <reaction evidence="10">
        <text>L-threonyl-[protein] + ATP = O-phospho-L-threonyl-[protein] + ADP + H(+)</text>
        <dbReference type="Rhea" id="RHEA:46608"/>
        <dbReference type="Rhea" id="RHEA-COMP:11060"/>
        <dbReference type="Rhea" id="RHEA-COMP:11605"/>
        <dbReference type="ChEBI" id="CHEBI:15378"/>
        <dbReference type="ChEBI" id="CHEBI:30013"/>
        <dbReference type="ChEBI" id="CHEBI:30616"/>
        <dbReference type="ChEBI" id="CHEBI:61977"/>
        <dbReference type="ChEBI" id="CHEBI:456216"/>
        <dbReference type="EC" id="2.7.11.1"/>
    </reaction>
</comment>
<feature type="region of interest" description="Disordered" evidence="13">
    <location>
        <begin position="930"/>
        <end position="1011"/>
    </location>
</feature>
<dbReference type="AlphaFoldDB" id="A0A1G4KEU3"/>
<dbReference type="OrthoDB" id="504170at2759"/>
<dbReference type="CDD" id="cd12194">
    <property type="entry name" value="Kcc4p_like_C"/>
    <property type="match status" value="1"/>
</dbReference>
<gene>
    <name evidence="16" type="ORF">LANO_0G01486G</name>
</gene>
<name>A0A1G4KEU3_9SACH</name>
<feature type="region of interest" description="Disordered" evidence="13">
    <location>
        <begin position="886"/>
        <end position="916"/>
    </location>
</feature>
<evidence type="ECO:0000259" key="14">
    <source>
        <dbReference type="PROSITE" id="PS50011"/>
    </source>
</evidence>
<evidence type="ECO:0000256" key="8">
    <source>
        <dbReference type="ARBA" id="ARBA00022777"/>
    </source>
</evidence>
<comment type="subcellular location">
    <subcellularLocation>
        <location evidence="1">Bud neck</location>
    </subcellularLocation>
</comment>
<dbReference type="SMART" id="SM00220">
    <property type="entry name" value="S_TKc"/>
    <property type="match status" value="1"/>
</dbReference>
<evidence type="ECO:0000313" key="16">
    <source>
        <dbReference type="EMBL" id="SCV02992.1"/>
    </source>
</evidence>
<proteinExistence type="inferred from homology"/>
<keyword evidence="8" id="KW-0418">Kinase</keyword>
<dbReference type="PROSITE" id="PS00108">
    <property type="entry name" value="PROTEIN_KINASE_ST"/>
    <property type="match status" value="1"/>
</dbReference>
<feature type="domain" description="Protein kinase" evidence="14">
    <location>
        <begin position="26"/>
        <end position="297"/>
    </location>
</feature>
<dbReference type="InterPro" id="IPR000719">
    <property type="entry name" value="Prot_kinase_dom"/>
</dbReference>
<evidence type="ECO:0000256" key="10">
    <source>
        <dbReference type="ARBA" id="ARBA00047899"/>
    </source>
</evidence>
<dbReference type="GO" id="GO:0004674">
    <property type="term" value="F:protein serine/threonine kinase activity"/>
    <property type="evidence" value="ECO:0007669"/>
    <property type="project" value="UniProtKB-KW"/>
</dbReference>
<protein>
    <recommendedName>
        <fullName evidence="3">non-specific serine/threonine protein kinase</fullName>
        <ecNumber evidence="3">2.7.11.1</ecNumber>
    </recommendedName>
</protein>
<evidence type="ECO:0000256" key="13">
    <source>
        <dbReference type="SAM" id="MobiDB-lite"/>
    </source>
</evidence>
<dbReference type="EMBL" id="LT598453">
    <property type="protein sequence ID" value="SCV02992.1"/>
    <property type="molecule type" value="Genomic_DNA"/>
</dbReference>
<evidence type="ECO:0000256" key="7">
    <source>
        <dbReference type="ARBA" id="ARBA00022741"/>
    </source>
</evidence>
<sequence length="1166" mass="130339">MSAHSRQNSVVKTSLNAMKDDKIGPWKLGSTLGAGSTGKVLMAQHESTGQQAAVKIVSKSIFGAQGNGNSSTMIGSSEPDMLPYGIEREIIIMKLLNHPNVLRLYDVWETNSSLYMVLEYVEKGELFNLLVERGPLPENEAIRFFRQIIIGISYCHALGIVHRDLKPENLLLDHKFNIKIADFGMAALESKDKLLETSCGSPHYAAPEIVSGLPYHGFESDVWSCGVILFALLTGRLPFDEEDGNIRNLLLKVQSGQFEMPGTDEISAEAQDLISQILTVDPAARIKARGILKHPLLQKHPSIKDSKSIRNLPREDMYLNPLDNADGVTDNSIVNNLVVLWHGRNREEIISKLKEPGANLEKTFYALLHRFKHDSQQDQLKQNRKSQTSPKKTNLRNSVSRRSIVNTPTPKKKTKGPVISASSSHKKPVSFKRLSFTSGSNVENKSPTPSKRTSVNLSSNKRISALINTNSSPTPANKRASLREIDPAAPPIPVDMLKDYNQSAPKSNKKSSRFSKRLSFLPGSGKRGSTTSKLISTYAKICEDNDWEYIEKETRRTSADFATLCDQIFEHEKYEQIRREKEELERRVREAREQEERERLQQEDEERREREQELEKQKQVDLENARRQKAALDKIDQEMNIWKSNEENGGERDPTQNRSVSAPAENVLRVDKRGSVIGLENDIQDLLQRRTFSLETRPVSRLDPGIYTVEELPQAEAEAQARELDAKKNILETIRRSKFLGSSFDITKELAREKRLKEESKASNIKQSDQSERIVSNATVASGTNTDYKSQTLPKNNTEITTQNDKSSYDPRKISEVRVPQFTRRSRHFTASNKRLSVLSMYSTKASFTNLAEHLKGNGDLSSMNASPPSTSKADQEAEFMFENVDKDGKETAETSADSRLYEVAEGRDSKSRSRSGVKLNFADRFDKAASPVTSNAEDPSTIKLPTLPPLGQQKSDGMTGLGLYQPVSEGTEAKAELSSGDTPPANIISMVPTEQQRPEKPDKTPSSGIKAAPVDHVKEKKLTVARQPLEDITPAERKKSNKSFFRKFSSKSHNENKTQGFDAVTHTNIDETQMFNALSKLLVAWRDYGLKDVRALPSVKQIRGKLSSDNILSLRSTLFEITVFKSKGGNGSDIGFQKLSGSGKAFKKLVAEIEKILESKKALVA</sequence>
<feature type="compositionally biased region" description="Polar residues" evidence="13">
    <location>
        <begin position="435"/>
        <end position="459"/>
    </location>
</feature>
<dbReference type="PROSITE" id="PS50011">
    <property type="entry name" value="PROTEIN_KINASE_DOM"/>
    <property type="match status" value="1"/>
</dbReference>
<dbReference type="InterPro" id="IPR017441">
    <property type="entry name" value="Protein_kinase_ATP_BS"/>
</dbReference>
<comment type="similarity">
    <text evidence="2">Belongs to the protein kinase superfamily. CAMK Ser/Thr protein kinase family. NIM1 subfamily.</text>
</comment>
<evidence type="ECO:0000256" key="3">
    <source>
        <dbReference type="ARBA" id="ARBA00012513"/>
    </source>
</evidence>
<reference evidence="17" key="1">
    <citation type="submission" date="2016-03" db="EMBL/GenBank/DDBJ databases">
        <authorList>
            <person name="Devillers Hugo."/>
        </authorList>
    </citation>
    <scope>NUCLEOTIDE SEQUENCE [LARGE SCALE GENOMIC DNA]</scope>
</reference>
<evidence type="ECO:0000313" key="17">
    <source>
        <dbReference type="Proteomes" id="UP000189911"/>
    </source>
</evidence>
<dbReference type="InterPro" id="IPR043024">
    <property type="entry name" value="KA1_sf_fungal"/>
</dbReference>
<dbReference type="SUPFAM" id="SSF56112">
    <property type="entry name" value="Protein kinase-like (PK-like)"/>
    <property type="match status" value="1"/>
</dbReference>
<dbReference type="Gene3D" id="3.30.310.220">
    <property type="entry name" value="Fungal kinase associated-1 domain"/>
    <property type="match status" value="1"/>
</dbReference>
<dbReference type="Pfam" id="PF16797">
    <property type="entry name" value="Fungal_KA1"/>
    <property type="match status" value="1"/>
</dbReference>
<feature type="compositionally biased region" description="Basic and acidic residues" evidence="13">
    <location>
        <begin position="900"/>
        <end position="912"/>
    </location>
</feature>
<keyword evidence="9 12" id="KW-0067">ATP-binding</keyword>
<keyword evidence="6" id="KW-0808">Transferase</keyword>
<feature type="region of interest" description="Disordered" evidence="13">
    <location>
        <begin position="374"/>
        <end position="459"/>
    </location>
</feature>
<keyword evidence="7 12" id="KW-0547">Nucleotide-binding</keyword>
<dbReference type="GO" id="GO:0032161">
    <property type="term" value="C:cleavage apparatus septin structure"/>
    <property type="evidence" value="ECO:0007669"/>
    <property type="project" value="UniProtKB-ARBA"/>
</dbReference>
<organism evidence="16 17">
    <name type="scientific">Lachancea nothofagi CBS 11611</name>
    <dbReference type="NCBI Taxonomy" id="1266666"/>
    <lineage>
        <taxon>Eukaryota</taxon>
        <taxon>Fungi</taxon>
        <taxon>Dikarya</taxon>
        <taxon>Ascomycota</taxon>
        <taxon>Saccharomycotina</taxon>
        <taxon>Saccharomycetes</taxon>
        <taxon>Saccharomycetales</taxon>
        <taxon>Saccharomycetaceae</taxon>
        <taxon>Lachancea</taxon>
    </lineage>
</organism>
<dbReference type="GO" id="GO:0005940">
    <property type="term" value="C:septin ring"/>
    <property type="evidence" value="ECO:0007669"/>
    <property type="project" value="UniProtKB-ARBA"/>
</dbReference>
<dbReference type="GO" id="GO:0005524">
    <property type="term" value="F:ATP binding"/>
    <property type="evidence" value="ECO:0007669"/>
    <property type="project" value="UniProtKB-UniRule"/>
</dbReference>
<dbReference type="InterPro" id="IPR001772">
    <property type="entry name" value="KA1_dom"/>
</dbReference>
<evidence type="ECO:0000256" key="2">
    <source>
        <dbReference type="ARBA" id="ARBA00010791"/>
    </source>
</evidence>
<evidence type="ECO:0000256" key="12">
    <source>
        <dbReference type="PROSITE-ProRule" id="PRU10141"/>
    </source>
</evidence>
<keyword evidence="5" id="KW-0597">Phosphoprotein</keyword>
<evidence type="ECO:0000259" key="15">
    <source>
        <dbReference type="PROSITE" id="PS50032"/>
    </source>
</evidence>
<evidence type="ECO:0000256" key="6">
    <source>
        <dbReference type="ARBA" id="ARBA00022679"/>
    </source>
</evidence>
<dbReference type="GO" id="GO:0044879">
    <property type="term" value="P:mitotic morphogenesis checkpoint signaling"/>
    <property type="evidence" value="ECO:0007669"/>
    <property type="project" value="UniProtKB-ARBA"/>
</dbReference>
<dbReference type="InterPro" id="IPR011009">
    <property type="entry name" value="Kinase-like_dom_sf"/>
</dbReference>
<dbReference type="InterPro" id="IPR031850">
    <property type="entry name" value="Fungal_KA1_dom"/>
</dbReference>
<feature type="region of interest" description="Disordered" evidence="13">
    <location>
        <begin position="755"/>
        <end position="814"/>
    </location>
</feature>
<feature type="region of interest" description="Disordered" evidence="13">
    <location>
        <begin position="643"/>
        <end position="664"/>
    </location>
</feature>
<feature type="compositionally biased region" description="Basic and acidic residues" evidence="13">
    <location>
        <begin position="644"/>
        <end position="655"/>
    </location>
</feature>
<evidence type="ECO:0000256" key="5">
    <source>
        <dbReference type="ARBA" id="ARBA00022553"/>
    </source>
</evidence>
<evidence type="ECO:0000256" key="11">
    <source>
        <dbReference type="ARBA" id="ARBA00048679"/>
    </source>
</evidence>
<keyword evidence="17" id="KW-1185">Reference proteome</keyword>
<dbReference type="GO" id="GO:0000399">
    <property type="term" value="C:cellular bud neck septin structure"/>
    <property type="evidence" value="ECO:0007669"/>
    <property type="project" value="UniProtKB-ARBA"/>
</dbReference>
<evidence type="ECO:0000256" key="9">
    <source>
        <dbReference type="ARBA" id="ARBA00022840"/>
    </source>
</evidence>
<dbReference type="PROSITE" id="PS50032">
    <property type="entry name" value="KA1"/>
    <property type="match status" value="1"/>
</dbReference>
<dbReference type="Gene3D" id="1.10.510.10">
    <property type="entry name" value="Transferase(Phosphotransferase) domain 1"/>
    <property type="match status" value="1"/>
</dbReference>
<evidence type="ECO:0000256" key="4">
    <source>
        <dbReference type="ARBA" id="ARBA00022527"/>
    </source>
</evidence>